<keyword evidence="2" id="KW-0808">Transferase</keyword>
<dbReference type="SUPFAM" id="SSF53335">
    <property type="entry name" value="S-adenosyl-L-methionine-dependent methyltransferases"/>
    <property type="match status" value="1"/>
</dbReference>
<dbReference type="Gene3D" id="3.50.50.60">
    <property type="entry name" value="FAD/NAD(P)-binding domain"/>
    <property type="match status" value="1"/>
</dbReference>
<dbReference type="GO" id="GO:0008757">
    <property type="term" value="F:S-adenosylmethionine-dependent methyltransferase activity"/>
    <property type="evidence" value="ECO:0007669"/>
    <property type="project" value="InterPro"/>
</dbReference>
<dbReference type="Gene3D" id="3.90.660.10">
    <property type="match status" value="1"/>
</dbReference>
<proteinExistence type="predicted"/>
<dbReference type="Proteomes" id="UP001224890">
    <property type="component" value="Unassembled WGS sequence"/>
</dbReference>
<keyword evidence="2" id="KW-0489">Methyltransferase</keyword>
<evidence type="ECO:0000259" key="1">
    <source>
        <dbReference type="Pfam" id="PF08241"/>
    </source>
</evidence>
<evidence type="ECO:0000313" key="2">
    <source>
        <dbReference type="EMBL" id="KAK1674111.1"/>
    </source>
</evidence>
<dbReference type="InterPro" id="IPR029063">
    <property type="entry name" value="SAM-dependent_MTases_sf"/>
</dbReference>
<dbReference type="InterPro" id="IPR013216">
    <property type="entry name" value="Methyltransf_11"/>
</dbReference>
<dbReference type="CDD" id="cd02440">
    <property type="entry name" value="AdoMet_MTases"/>
    <property type="match status" value="1"/>
</dbReference>
<dbReference type="GeneID" id="85465587"/>
<sequence length="457" mass="51062">MTTTTTESAGPMAPIFRSMDKTIGTHWEETMTEMSRTMMVSLNARLLAQMGLSQDTTDPIAFLDSACGAGPATQELFKAVPREVLEKSEVICADGSPMMVELVERRIREEGWDGAKARVLDAMDSGLAENSLTHIVIGLGLHLIPRPDKTIKDVVRILKPGGVFGCITPHIDHIGWVADVKSAFASFPFHAPFEEKNRAQVHDVGRWYDEHWVQRYLQENGFEDVKTCLESGTVSVRDARHWLDVFGPVVALIVSSEWSSELREEHGLEELRGLIGEHLEGKVHGTESVTEENPVLTLVKKHNLINTPSNFSNATAFNENDQLFLSNLTGKVEELSESYEKAANQQDHSARSGLAIAGWKPGSDPLAQAVQWSSIDFEYANPPKKTSQQSPVFNANTSFQRWADKNNLVHDARGFATYLQEEAKALLEKNIQVKLLLETCKWRTTRVRLRVRLWSSV</sequence>
<accession>A0AAJ0AHR5</accession>
<dbReference type="AlphaFoldDB" id="A0AAJ0AHR5"/>
<feature type="domain" description="Methyltransferase type 11" evidence="1">
    <location>
        <begin position="63"/>
        <end position="164"/>
    </location>
</feature>
<protein>
    <submittedName>
        <fullName evidence="2">S-adenosyl-L-methionine-dependent methyltransferase</fullName>
    </submittedName>
</protein>
<dbReference type="Pfam" id="PF08241">
    <property type="entry name" value="Methyltransf_11"/>
    <property type="match status" value="1"/>
</dbReference>
<comment type="caution">
    <text evidence="2">The sequence shown here is derived from an EMBL/GenBank/DDBJ whole genome shotgun (WGS) entry which is preliminary data.</text>
</comment>
<keyword evidence="3" id="KW-1185">Reference proteome</keyword>
<organism evidence="2 3">
    <name type="scientific">Colletotrichum godetiae</name>
    <dbReference type="NCBI Taxonomy" id="1209918"/>
    <lineage>
        <taxon>Eukaryota</taxon>
        <taxon>Fungi</taxon>
        <taxon>Dikarya</taxon>
        <taxon>Ascomycota</taxon>
        <taxon>Pezizomycotina</taxon>
        <taxon>Sordariomycetes</taxon>
        <taxon>Hypocreomycetidae</taxon>
        <taxon>Glomerellales</taxon>
        <taxon>Glomerellaceae</taxon>
        <taxon>Colletotrichum</taxon>
        <taxon>Colletotrichum acutatum species complex</taxon>
    </lineage>
</organism>
<gene>
    <name evidence="2" type="ORF">BDP55DRAFT_769566</name>
</gene>
<reference evidence="2" key="1">
    <citation type="submission" date="2021-06" db="EMBL/GenBank/DDBJ databases">
        <title>Comparative genomics, transcriptomics and evolutionary studies reveal genomic signatures of adaptation to plant cell wall in hemibiotrophic fungi.</title>
        <authorList>
            <consortium name="DOE Joint Genome Institute"/>
            <person name="Baroncelli R."/>
            <person name="Diaz J.F."/>
            <person name="Benocci T."/>
            <person name="Peng M."/>
            <person name="Battaglia E."/>
            <person name="Haridas S."/>
            <person name="Andreopoulos W."/>
            <person name="Labutti K."/>
            <person name="Pangilinan J."/>
            <person name="Floch G.L."/>
            <person name="Makela M.R."/>
            <person name="Henrissat B."/>
            <person name="Grigoriev I.V."/>
            <person name="Crouch J.A."/>
            <person name="De Vries R.P."/>
            <person name="Sukno S.A."/>
            <person name="Thon M.R."/>
        </authorList>
    </citation>
    <scope>NUCLEOTIDE SEQUENCE</scope>
    <source>
        <strain evidence="2">CBS 193.32</strain>
    </source>
</reference>
<evidence type="ECO:0000313" key="3">
    <source>
        <dbReference type="Proteomes" id="UP001224890"/>
    </source>
</evidence>
<dbReference type="GO" id="GO:0032259">
    <property type="term" value="P:methylation"/>
    <property type="evidence" value="ECO:0007669"/>
    <property type="project" value="UniProtKB-KW"/>
</dbReference>
<name>A0AAJ0AHR5_9PEZI</name>
<dbReference type="EMBL" id="JAHMHR010000027">
    <property type="protein sequence ID" value="KAK1674111.1"/>
    <property type="molecule type" value="Genomic_DNA"/>
</dbReference>
<dbReference type="InterPro" id="IPR036188">
    <property type="entry name" value="FAD/NAD-bd_sf"/>
</dbReference>
<dbReference type="Gene3D" id="3.40.50.150">
    <property type="entry name" value="Vaccinia Virus protein VP39"/>
    <property type="match status" value="1"/>
</dbReference>
<dbReference type="RefSeq" id="XP_060428114.1">
    <property type="nucleotide sequence ID" value="XM_060581061.1"/>
</dbReference>